<organism evidence="1">
    <name type="scientific">Manihot esculenta</name>
    <name type="common">Cassava</name>
    <name type="synonym">Jatropha manihot</name>
    <dbReference type="NCBI Taxonomy" id="3983"/>
    <lineage>
        <taxon>Eukaryota</taxon>
        <taxon>Viridiplantae</taxon>
        <taxon>Streptophyta</taxon>
        <taxon>Embryophyta</taxon>
        <taxon>Tracheophyta</taxon>
        <taxon>Spermatophyta</taxon>
        <taxon>Magnoliopsida</taxon>
        <taxon>eudicotyledons</taxon>
        <taxon>Gunneridae</taxon>
        <taxon>Pentapetalae</taxon>
        <taxon>rosids</taxon>
        <taxon>fabids</taxon>
        <taxon>Malpighiales</taxon>
        <taxon>Euphorbiaceae</taxon>
        <taxon>Crotonoideae</taxon>
        <taxon>Manihoteae</taxon>
        <taxon>Manihot</taxon>
    </lineage>
</organism>
<gene>
    <name evidence="1" type="ORF">MANES_S043800</name>
</gene>
<dbReference type="EMBL" id="KV450573">
    <property type="protein sequence ID" value="OAY21941.1"/>
    <property type="molecule type" value="Genomic_DNA"/>
</dbReference>
<name>A0A199UBD9_MANES</name>
<accession>A0A199UBD9</accession>
<protein>
    <submittedName>
        <fullName evidence="1">Uncharacterized protein</fullName>
    </submittedName>
</protein>
<reference evidence="1" key="1">
    <citation type="submission" date="2016-02" db="EMBL/GenBank/DDBJ databases">
        <title>WGS assembly of Manihot esculenta.</title>
        <authorList>
            <person name="Bredeson J.V."/>
            <person name="Prochnik S.E."/>
            <person name="Lyons J.B."/>
            <person name="Schmutz J."/>
            <person name="Grimwood J."/>
            <person name="Vrebalov J."/>
            <person name="Bart R.S."/>
            <person name="Amuge T."/>
            <person name="Ferguson M.E."/>
            <person name="Green R."/>
            <person name="Putnam N."/>
            <person name="Stites J."/>
            <person name="Rounsley S."/>
            <person name="Rokhsar D.S."/>
        </authorList>
    </citation>
    <scope>NUCLEOTIDE SEQUENCE [LARGE SCALE GENOMIC DNA]</scope>
    <source>
        <tissue evidence="1">Leaf</tissue>
    </source>
</reference>
<feature type="non-terminal residue" evidence="1">
    <location>
        <position position="1"/>
    </location>
</feature>
<sequence length="38" mass="4124">DGCKSKKIASAPIIGELVDSNGCEFAFPIYFLSVQVYL</sequence>
<evidence type="ECO:0000313" key="1">
    <source>
        <dbReference type="EMBL" id="OAY21941.1"/>
    </source>
</evidence>
<proteinExistence type="predicted"/>
<dbReference type="AlphaFoldDB" id="A0A199UBD9"/>